<dbReference type="InterPro" id="IPR011992">
    <property type="entry name" value="EF-hand-dom_pair"/>
</dbReference>
<evidence type="ECO:0000313" key="5">
    <source>
        <dbReference type="EMBL" id="CCF75689.1"/>
    </source>
</evidence>
<evidence type="ECO:0000259" key="3">
    <source>
        <dbReference type="PROSITE" id="PS50031"/>
    </source>
</evidence>
<proteinExistence type="predicted"/>
<dbReference type="Gene3D" id="1.10.238.10">
    <property type="entry name" value="EF-hand"/>
    <property type="match status" value="2"/>
</dbReference>
<evidence type="ECO:0000256" key="2">
    <source>
        <dbReference type="SAM" id="Coils"/>
    </source>
</evidence>
<feature type="domain" description="EF-hand" evidence="4">
    <location>
        <begin position="141"/>
        <end position="176"/>
    </location>
</feature>
<accession>I7I9V3</accession>
<evidence type="ECO:0000259" key="4">
    <source>
        <dbReference type="PROSITE" id="PS50222"/>
    </source>
</evidence>
<dbReference type="SUPFAM" id="SSF47473">
    <property type="entry name" value="EF-hand"/>
    <property type="match status" value="1"/>
</dbReference>
<dbReference type="PROSITE" id="PS50222">
    <property type="entry name" value="EF_HAND_2"/>
    <property type="match status" value="1"/>
</dbReference>
<dbReference type="PROSITE" id="PS00018">
    <property type="entry name" value="EF_HAND_1"/>
    <property type="match status" value="1"/>
</dbReference>
<dbReference type="KEGG" id="bmic:BmR1_04g07490"/>
<dbReference type="GO" id="GO:0005509">
    <property type="term" value="F:calcium ion binding"/>
    <property type="evidence" value="ECO:0007669"/>
    <property type="project" value="InterPro"/>
</dbReference>
<reference evidence="5 6" key="3">
    <citation type="journal article" date="2016" name="Sci. Rep.">
        <title>Genome-wide diversity and gene expression profiling of Babesia microti isolates identify polymorphic genes that mediate host-pathogen interactions.</title>
        <authorList>
            <person name="Silva J.C."/>
            <person name="Cornillot E."/>
            <person name="McCracken C."/>
            <person name="Usmani-Brown S."/>
            <person name="Dwivedi A."/>
            <person name="Ifeonu O.O."/>
            <person name="Crabtree J."/>
            <person name="Gotia H.T."/>
            <person name="Virji A.Z."/>
            <person name="Reynes C."/>
            <person name="Colinge J."/>
            <person name="Kumar V."/>
            <person name="Lawres L."/>
            <person name="Pazzi J.E."/>
            <person name="Pablo J.V."/>
            <person name="Hung C."/>
            <person name="Brancato J."/>
            <person name="Kumari P."/>
            <person name="Orvis J."/>
            <person name="Tretina K."/>
            <person name="Chibucos M."/>
            <person name="Ott S."/>
            <person name="Sadzewicz L."/>
            <person name="Sengamalay N."/>
            <person name="Shetty A.C."/>
            <person name="Su Q."/>
            <person name="Tallon L."/>
            <person name="Fraser C.M."/>
            <person name="Frutos R."/>
            <person name="Molina D.M."/>
            <person name="Krause P.J."/>
            <person name="Ben Mamoun C."/>
        </authorList>
    </citation>
    <scope>NUCLEOTIDE SEQUENCE [LARGE SCALE GENOMIC DNA]</scope>
    <source>
        <strain evidence="5 6">RI</strain>
    </source>
</reference>
<dbReference type="CDD" id="cd00052">
    <property type="entry name" value="EH"/>
    <property type="match status" value="2"/>
</dbReference>
<dbReference type="PROSITE" id="PS50031">
    <property type="entry name" value="EH"/>
    <property type="match status" value="2"/>
</dbReference>
<dbReference type="GO" id="GO:0005737">
    <property type="term" value="C:cytoplasm"/>
    <property type="evidence" value="ECO:0007669"/>
    <property type="project" value="TreeGrafter"/>
</dbReference>
<organism evidence="5 6">
    <name type="scientific">Babesia microti (strain RI)</name>
    <dbReference type="NCBI Taxonomy" id="1133968"/>
    <lineage>
        <taxon>Eukaryota</taxon>
        <taxon>Sar</taxon>
        <taxon>Alveolata</taxon>
        <taxon>Apicomplexa</taxon>
        <taxon>Aconoidasida</taxon>
        <taxon>Piroplasmida</taxon>
        <taxon>Babesiidae</taxon>
        <taxon>Babesia</taxon>
    </lineage>
</organism>
<dbReference type="InterPro" id="IPR000261">
    <property type="entry name" value="EH_dom"/>
</dbReference>
<dbReference type="GeneID" id="24426141"/>
<dbReference type="GO" id="GO:0006897">
    <property type="term" value="P:endocytosis"/>
    <property type="evidence" value="ECO:0007669"/>
    <property type="project" value="TreeGrafter"/>
</dbReference>
<dbReference type="Pfam" id="PF12763">
    <property type="entry name" value="EH"/>
    <property type="match status" value="2"/>
</dbReference>
<dbReference type="AlphaFoldDB" id="I7I9V3"/>
<dbReference type="VEuPathDB" id="PiroplasmaDB:BmR1_04g07490"/>
<evidence type="ECO:0000313" key="6">
    <source>
        <dbReference type="Proteomes" id="UP000002899"/>
    </source>
</evidence>
<dbReference type="SMART" id="SM00027">
    <property type="entry name" value="EH"/>
    <property type="match status" value="2"/>
</dbReference>
<reference evidence="5 6" key="2">
    <citation type="journal article" date="2013" name="PLoS ONE">
        <title>Whole genome mapping and re-organization of the nuclear and mitochondrial genomes of Babesia microti isolates.</title>
        <authorList>
            <person name="Cornillot E."/>
            <person name="Dassouli A."/>
            <person name="Garg A."/>
            <person name="Pachikara N."/>
            <person name="Randazzo S."/>
            <person name="Depoix D."/>
            <person name="Carcy B."/>
            <person name="Delbecq S."/>
            <person name="Frutos R."/>
            <person name="Silva J.C."/>
            <person name="Sutton R."/>
            <person name="Krause P.J."/>
            <person name="Mamoun C.B."/>
        </authorList>
    </citation>
    <scope>NUCLEOTIDE SEQUENCE [LARGE SCALE GENOMIC DNA]</scope>
    <source>
        <strain evidence="5 6">RI</strain>
    </source>
</reference>
<protein>
    <submittedName>
        <fullName evidence="5">Epidermal growth factor receptor substrate 15-like 1</fullName>
    </submittedName>
</protein>
<feature type="domain" description="EH" evidence="3">
    <location>
        <begin position="6"/>
        <end position="99"/>
    </location>
</feature>
<reference evidence="5 6" key="1">
    <citation type="journal article" date="2012" name="Nucleic Acids Res.">
        <title>Sequencing of the smallest Apicomplexan genome from the human pathogen Babesia microti.</title>
        <authorList>
            <person name="Cornillot E."/>
            <person name="Hadj-Kaddour K."/>
            <person name="Dassouli A."/>
            <person name="Noel B."/>
            <person name="Ranwez V."/>
            <person name="Vacherie B."/>
            <person name="Augagneur Y."/>
            <person name="Bres V."/>
            <person name="Duclos A."/>
            <person name="Randazzo S."/>
            <person name="Carcy B."/>
            <person name="Debierre-Grockiego F."/>
            <person name="Delbecq S."/>
            <person name="Moubri-Menage K."/>
            <person name="Shams-Eldin H."/>
            <person name="Usmani-Brown S."/>
            <person name="Bringaud F."/>
            <person name="Wincker P."/>
            <person name="Vivares C.P."/>
            <person name="Schwarz R.T."/>
            <person name="Schetters T.P."/>
            <person name="Krause P.J."/>
            <person name="Gorenflot A."/>
            <person name="Berry V."/>
            <person name="Barbe V."/>
            <person name="Ben Mamoun C."/>
        </authorList>
    </citation>
    <scope>NUCLEOTIDE SEQUENCE [LARGE SCALE GENOMIC DNA]</scope>
    <source>
        <strain evidence="5 6">RI</strain>
    </source>
</reference>
<keyword evidence="2" id="KW-0175">Coiled coil</keyword>
<sequence>MTSRGFQIEYDVIFSKAIFVRLTSSGYIDGAKGAVFLKTSNLSQSVLHAIWDHADTKNEGELDINGFIVACRLVAHSQAYNISNPMSLLPLLSTPPPILPKFDLSPFSHEFDPLFTSLDVDSDGFLTGKDARAFYLSSTNHDSQTLMRLWDLADIDCDGLLSKQEFYTMQLLIESLNEQTEIKIPNSSYQLPIKSQQNSSPSYNIEYTQDKHVISNTSLPHCAIEHDKNEIPALPIPSYKTSSRTNKGIPNDVSSVVSDGQDTPHSFVQALANTNFSVCDDLVKKEQKKLQLLRAQHQNLLETVSHSPNAGSSAELELLRSQADDLASDIADLKLKNESILNVVTQNESNLSSLHTSKKNHAAIAEKEEELLKAEQRELEQLKITLQAMKRNKQLLQREGNRLNERLKQNETTTKIMLRALENEQSKILSVKNERLLVSKEKLQVEKEMRSLSNQALMQVISKEKNTNSQIAAPGSERDSKGIRVVSVANNVSQ</sequence>
<gene>
    <name evidence="5" type="ORF">BmR1_04g07490</name>
</gene>
<keyword evidence="6" id="KW-1185">Reference proteome</keyword>
<dbReference type="Proteomes" id="UP000002899">
    <property type="component" value="Chromosome IV"/>
</dbReference>
<dbReference type="PANTHER" id="PTHR11216:SF174">
    <property type="entry name" value="GH06923P"/>
    <property type="match status" value="1"/>
</dbReference>
<feature type="coiled-coil region" evidence="2">
    <location>
        <begin position="283"/>
        <end position="424"/>
    </location>
</feature>
<dbReference type="GO" id="GO:0016197">
    <property type="term" value="P:endosomal transport"/>
    <property type="evidence" value="ECO:0007669"/>
    <property type="project" value="TreeGrafter"/>
</dbReference>
<feature type="domain" description="EH" evidence="3">
    <location>
        <begin position="110"/>
        <end position="187"/>
    </location>
</feature>
<dbReference type="PANTHER" id="PTHR11216">
    <property type="entry name" value="EH DOMAIN"/>
    <property type="match status" value="1"/>
</dbReference>
<dbReference type="OrthoDB" id="524326at2759"/>
<name>I7I9V3_BABMR</name>
<dbReference type="InterPro" id="IPR002048">
    <property type="entry name" value="EF_hand_dom"/>
</dbReference>
<dbReference type="InterPro" id="IPR018247">
    <property type="entry name" value="EF_Hand_1_Ca_BS"/>
</dbReference>
<dbReference type="GO" id="GO:0005886">
    <property type="term" value="C:plasma membrane"/>
    <property type="evidence" value="ECO:0007669"/>
    <property type="project" value="TreeGrafter"/>
</dbReference>
<evidence type="ECO:0000256" key="1">
    <source>
        <dbReference type="ARBA" id="ARBA00022837"/>
    </source>
</evidence>
<dbReference type="EMBL" id="LN871599">
    <property type="protein sequence ID" value="CCF75689.1"/>
    <property type="molecule type" value="Genomic_DNA"/>
</dbReference>
<keyword evidence="1" id="KW-0106">Calcium</keyword>
<dbReference type="RefSeq" id="XP_012650097.1">
    <property type="nucleotide sequence ID" value="XM_012794643.1"/>
</dbReference>